<gene>
    <name evidence="1" type="ORF">MFLO_01100</name>
</gene>
<dbReference type="RefSeq" id="WP_036095693.1">
    <property type="nucleotide sequence ID" value="NZ_AODF01000001.1"/>
</dbReference>
<accession>A0ABP3B1G2</accession>
<protein>
    <submittedName>
        <fullName evidence="1">Uncharacterized protein</fullName>
    </submittedName>
</protein>
<organism evidence="1 2">
    <name type="scientific">Listeria floridensis FSL S10-1187</name>
    <dbReference type="NCBI Taxonomy" id="1265817"/>
    <lineage>
        <taxon>Bacteria</taxon>
        <taxon>Bacillati</taxon>
        <taxon>Bacillota</taxon>
        <taxon>Bacilli</taxon>
        <taxon>Bacillales</taxon>
        <taxon>Listeriaceae</taxon>
        <taxon>Listeria</taxon>
    </lineage>
</organism>
<evidence type="ECO:0000313" key="2">
    <source>
        <dbReference type="Proteomes" id="UP000019249"/>
    </source>
</evidence>
<keyword evidence="2" id="KW-1185">Reference proteome</keyword>
<comment type="caution">
    <text evidence="1">The sequence shown here is derived from an EMBL/GenBank/DDBJ whole genome shotgun (WGS) entry which is preliminary data.</text>
</comment>
<name>A0ABP3B1G2_9LIST</name>
<reference evidence="1 2" key="1">
    <citation type="journal article" date="2014" name="Int. J. Syst. Evol. Microbiol.">
        <title>Listeria floridensis sp. nov., Listeria aquatica sp. nov., Listeria cornellensis sp. nov., Listeria riparia sp. nov. and Listeria grandensis sp. nov., from agricultural and natural environments.</title>
        <authorList>
            <person name="den Bakker H.C."/>
            <person name="Warchocki S."/>
            <person name="Wright E.M."/>
            <person name="Allred A.F."/>
            <person name="Ahlstrom C."/>
            <person name="Manuel C.S."/>
            <person name="Stasiewicz M.J."/>
            <person name="Burrell A."/>
            <person name="Roof S."/>
            <person name="Strawn L."/>
            <person name="Fortes E.D."/>
            <person name="Nightingale K.K."/>
            <person name="Kephart D."/>
            <person name="Wiedmann M."/>
        </authorList>
    </citation>
    <scope>NUCLEOTIDE SEQUENCE [LARGE SCALE GENOMIC DNA]</scope>
    <source>
        <strain evidence="1 2">FSL S10-1187</strain>
    </source>
</reference>
<dbReference type="EMBL" id="AODF01000001">
    <property type="protein sequence ID" value="EUJ33786.1"/>
    <property type="molecule type" value="Genomic_DNA"/>
</dbReference>
<dbReference type="Proteomes" id="UP000019249">
    <property type="component" value="Unassembled WGS sequence"/>
</dbReference>
<evidence type="ECO:0000313" key="1">
    <source>
        <dbReference type="EMBL" id="EUJ33786.1"/>
    </source>
</evidence>
<sequence length="156" mass="18706">MFDQDYIHLVFRRAITSDGYYRVYLGKDTLTFIKLGGQFHHRNALFQSGLMIPIFYLPYKFAQARQEKRTEYVEKLFQEKGVQGLAADKDCFQVKKRELAELEMTEKPDFKKVLSNYDYHVNFTLKDNKKLKMAVAFGESHRFIRRKLQEFNYLHK</sequence>
<proteinExistence type="predicted"/>